<evidence type="ECO:0000256" key="5">
    <source>
        <dbReference type="ARBA" id="ARBA00022832"/>
    </source>
</evidence>
<evidence type="ECO:0000313" key="12">
    <source>
        <dbReference type="Proteomes" id="UP001152592"/>
    </source>
</evidence>
<feature type="transmembrane region" description="Helical" evidence="10">
    <location>
        <begin position="221"/>
        <end position="241"/>
    </location>
</feature>
<comment type="subcellular location">
    <subcellularLocation>
        <location evidence="1">Membrane</location>
        <topology evidence="1">Multi-pass membrane protein</topology>
    </subcellularLocation>
</comment>
<dbReference type="PANTHER" id="PTHR11157">
    <property type="entry name" value="FATTY ACID ACYL TRANSFERASE-RELATED"/>
    <property type="match status" value="1"/>
</dbReference>
<feature type="transmembrane region" description="Helical" evidence="10">
    <location>
        <begin position="100"/>
        <end position="120"/>
    </location>
</feature>
<dbReference type="GO" id="GO:0005789">
    <property type="term" value="C:endoplasmic reticulum membrane"/>
    <property type="evidence" value="ECO:0007669"/>
    <property type="project" value="TreeGrafter"/>
</dbReference>
<evidence type="ECO:0000256" key="3">
    <source>
        <dbReference type="ARBA" id="ARBA00022679"/>
    </source>
</evidence>
<comment type="similarity">
    <text evidence="10">Belongs to the ELO family.</text>
</comment>
<keyword evidence="6 10" id="KW-1133">Transmembrane helix</keyword>
<keyword evidence="3 10" id="KW-0808">Transferase</keyword>
<sequence>MNSTNTTGTVHLGLPPLHIFSFPPSQPLKTKLPLPPTAPTTSKLLRPISINPTIFDLSLDLQYPLTFAVIYLSVVLFLNRINAGRGYKQWGFTKTSTFRTLVVLHNALLALFSAWTFYGICYTIKSCWPHDGPEYYTQLAETMCGTDSKAARVLSPANMNTIWDEGAAYIGWIFYMSKFYEILDTMVILASGKKSSVLQTYHHAGVILCGWASMKYESPGYLVGIVLNSGIHTLMYSYFTFQSLGFKIPMAIKRSLTSLQIAQFLAGLVWASFYLVVKYTVPFDFAALQTTDLHSLMDTNLTATRSPVSCLSDSGEAFPILLTAAYLMPLLLLFVRFFLASYTRQKKTRGQSTIKGQ</sequence>
<keyword evidence="2 10" id="KW-0444">Lipid biosynthesis</keyword>
<dbReference type="GO" id="GO:0019367">
    <property type="term" value="P:fatty acid elongation, saturated fatty acid"/>
    <property type="evidence" value="ECO:0007669"/>
    <property type="project" value="TreeGrafter"/>
</dbReference>
<evidence type="ECO:0000256" key="8">
    <source>
        <dbReference type="ARBA" id="ARBA00023136"/>
    </source>
</evidence>
<keyword evidence="7 10" id="KW-0443">Lipid metabolism</keyword>
<dbReference type="Proteomes" id="UP001152592">
    <property type="component" value="Unassembled WGS sequence"/>
</dbReference>
<dbReference type="GO" id="GO:0030148">
    <property type="term" value="P:sphingolipid biosynthetic process"/>
    <property type="evidence" value="ECO:0007669"/>
    <property type="project" value="TreeGrafter"/>
</dbReference>
<evidence type="ECO:0000313" key="11">
    <source>
        <dbReference type="EMBL" id="CAG8364631.1"/>
    </source>
</evidence>
<dbReference type="AlphaFoldDB" id="A0A9W4J128"/>
<dbReference type="EMBL" id="CAJVPD010000199">
    <property type="protein sequence ID" value="CAG8364631.1"/>
    <property type="molecule type" value="Genomic_DNA"/>
</dbReference>
<keyword evidence="8 10" id="KW-0472">Membrane</keyword>
<dbReference type="GO" id="GO:0034626">
    <property type="term" value="P:fatty acid elongation, polyunsaturated fatty acid"/>
    <property type="evidence" value="ECO:0007669"/>
    <property type="project" value="TreeGrafter"/>
</dbReference>
<keyword evidence="9 10" id="KW-0275">Fatty acid biosynthesis</keyword>
<reference evidence="11" key="1">
    <citation type="submission" date="2021-07" db="EMBL/GenBank/DDBJ databases">
        <authorList>
            <person name="Branca A.L. A."/>
        </authorList>
    </citation>
    <scope>NUCLEOTIDE SEQUENCE</scope>
</reference>
<dbReference type="Pfam" id="PF01151">
    <property type="entry name" value="ELO"/>
    <property type="match status" value="1"/>
</dbReference>
<proteinExistence type="inferred from homology"/>
<evidence type="ECO:0000256" key="10">
    <source>
        <dbReference type="RuleBase" id="RU361115"/>
    </source>
</evidence>
<feature type="transmembrane region" description="Helical" evidence="10">
    <location>
        <begin position="61"/>
        <end position="79"/>
    </location>
</feature>
<evidence type="ECO:0000256" key="9">
    <source>
        <dbReference type="ARBA" id="ARBA00023160"/>
    </source>
</evidence>
<dbReference type="GO" id="GO:0009922">
    <property type="term" value="F:fatty acid elongase activity"/>
    <property type="evidence" value="ECO:0007669"/>
    <property type="project" value="InterPro"/>
</dbReference>
<feature type="transmembrane region" description="Helical" evidence="10">
    <location>
        <begin position="261"/>
        <end position="281"/>
    </location>
</feature>
<evidence type="ECO:0000256" key="7">
    <source>
        <dbReference type="ARBA" id="ARBA00023098"/>
    </source>
</evidence>
<evidence type="ECO:0000256" key="1">
    <source>
        <dbReference type="ARBA" id="ARBA00004141"/>
    </source>
</evidence>
<feature type="transmembrane region" description="Helical" evidence="10">
    <location>
        <begin position="317"/>
        <end position="339"/>
    </location>
</feature>
<comment type="caution">
    <text evidence="11">The sequence shown here is derived from an EMBL/GenBank/DDBJ whole genome shotgun (WGS) entry which is preliminary data.</text>
</comment>
<keyword evidence="5 10" id="KW-0276">Fatty acid metabolism</keyword>
<comment type="catalytic activity">
    <reaction evidence="10">
        <text>an acyl-CoA + malonyl-CoA + H(+) = a 3-oxoacyl-CoA + CO2 + CoA</text>
        <dbReference type="Rhea" id="RHEA:50252"/>
        <dbReference type="ChEBI" id="CHEBI:15378"/>
        <dbReference type="ChEBI" id="CHEBI:16526"/>
        <dbReference type="ChEBI" id="CHEBI:57287"/>
        <dbReference type="ChEBI" id="CHEBI:57384"/>
        <dbReference type="ChEBI" id="CHEBI:58342"/>
        <dbReference type="ChEBI" id="CHEBI:90726"/>
    </reaction>
    <physiologicalReaction direction="left-to-right" evidence="10">
        <dbReference type="Rhea" id="RHEA:50253"/>
    </physiologicalReaction>
</comment>
<organism evidence="11 12">
    <name type="scientific">Penicillium salamii</name>
    <dbReference type="NCBI Taxonomy" id="1612424"/>
    <lineage>
        <taxon>Eukaryota</taxon>
        <taxon>Fungi</taxon>
        <taxon>Dikarya</taxon>
        <taxon>Ascomycota</taxon>
        <taxon>Pezizomycotina</taxon>
        <taxon>Eurotiomycetes</taxon>
        <taxon>Eurotiomycetidae</taxon>
        <taxon>Eurotiales</taxon>
        <taxon>Aspergillaceae</taxon>
        <taxon>Penicillium</taxon>
    </lineage>
</organism>
<dbReference type="GO" id="GO:0034625">
    <property type="term" value="P:fatty acid elongation, monounsaturated fatty acid"/>
    <property type="evidence" value="ECO:0007669"/>
    <property type="project" value="TreeGrafter"/>
</dbReference>
<evidence type="ECO:0000256" key="4">
    <source>
        <dbReference type="ARBA" id="ARBA00022692"/>
    </source>
</evidence>
<protein>
    <recommendedName>
        <fullName evidence="10">Elongation of fatty acids protein</fullName>
        <ecNumber evidence="10">2.3.1.-</ecNumber>
    </recommendedName>
</protein>
<dbReference type="EC" id="2.3.1.-" evidence="10"/>
<evidence type="ECO:0000256" key="2">
    <source>
        <dbReference type="ARBA" id="ARBA00022516"/>
    </source>
</evidence>
<dbReference type="InterPro" id="IPR002076">
    <property type="entry name" value="ELO_fam"/>
</dbReference>
<dbReference type="OrthoDB" id="10265230at2759"/>
<evidence type="ECO:0000256" key="6">
    <source>
        <dbReference type="ARBA" id="ARBA00022989"/>
    </source>
</evidence>
<dbReference type="PANTHER" id="PTHR11157:SF169">
    <property type="entry name" value="ELONGATION OF FATTY ACIDS PROTEIN"/>
    <property type="match status" value="1"/>
</dbReference>
<keyword evidence="4 10" id="KW-0812">Transmembrane</keyword>
<gene>
    <name evidence="11" type="ORF">PSALAMII_LOCUS3984</name>
</gene>
<dbReference type="GO" id="GO:0042761">
    <property type="term" value="P:very long-chain fatty acid biosynthetic process"/>
    <property type="evidence" value="ECO:0007669"/>
    <property type="project" value="TreeGrafter"/>
</dbReference>
<accession>A0A9W4J128</accession>
<name>A0A9W4J128_9EURO</name>